<dbReference type="Gene3D" id="3.40.1160.10">
    <property type="entry name" value="Acetylglutamate kinase-like"/>
    <property type="match status" value="1"/>
</dbReference>
<evidence type="ECO:0000313" key="12">
    <source>
        <dbReference type="Proteomes" id="UP001327560"/>
    </source>
</evidence>
<dbReference type="PANTHER" id="PTHR30602">
    <property type="entry name" value="AMINO-ACID ACETYLTRANSFERASE"/>
    <property type="match status" value="1"/>
</dbReference>
<evidence type="ECO:0000256" key="8">
    <source>
        <dbReference type="ARBA" id="ARBA00048372"/>
    </source>
</evidence>
<evidence type="ECO:0000256" key="9">
    <source>
        <dbReference type="SAM" id="SignalP"/>
    </source>
</evidence>
<gene>
    <name evidence="11" type="ORF">Cni_G23716</name>
</gene>
<feature type="signal peptide" evidence="9">
    <location>
        <begin position="1"/>
        <end position="19"/>
    </location>
</feature>
<name>A0AAQ3KUL4_9LILI</name>
<evidence type="ECO:0000256" key="5">
    <source>
        <dbReference type="ARBA" id="ARBA00022605"/>
    </source>
</evidence>
<dbReference type="SUPFAM" id="SSF55729">
    <property type="entry name" value="Acyl-CoA N-acyltransferases (Nat)"/>
    <property type="match status" value="1"/>
</dbReference>
<evidence type="ECO:0000259" key="10">
    <source>
        <dbReference type="PROSITE" id="PS51186"/>
    </source>
</evidence>
<evidence type="ECO:0000256" key="4">
    <source>
        <dbReference type="ARBA" id="ARBA00022571"/>
    </source>
</evidence>
<evidence type="ECO:0000256" key="3">
    <source>
        <dbReference type="ARBA" id="ARBA00012697"/>
    </source>
</evidence>
<keyword evidence="4" id="KW-0055">Arginine biosynthesis</keyword>
<evidence type="ECO:0000313" key="11">
    <source>
        <dbReference type="EMBL" id="WOL14935.1"/>
    </source>
</evidence>
<dbReference type="InterPro" id="IPR010167">
    <property type="entry name" value="NH2A_AcTrfase"/>
</dbReference>
<dbReference type="EMBL" id="CP136896">
    <property type="protein sequence ID" value="WOL14935.1"/>
    <property type="molecule type" value="Genomic_DNA"/>
</dbReference>
<evidence type="ECO:0000256" key="2">
    <source>
        <dbReference type="ARBA" id="ARBA00009145"/>
    </source>
</evidence>
<dbReference type="InterPro" id="IPR001048">
    <property type="entry name" value="Asp/Glu/Uridylate_kinase"/>
</dbReference>
<dbReference type="Pfam" id="PF00583">
    <property type="entry name" value="Acetyltransf_1"/>
    <property type="match status" value="1"/>
</dbReference>
<dbReference type="GO" id="GO:0006526">
    <property type="term" value="P:L-arginine biosynthetic process"/>
    <property type="evidence" value="ECO:0007669"/>
    <property type="project" value="UniProtKB-KW"/>
</dbReference>
<evidence type="ECO:0000256" key="1">
    <source>
        <dbReference type="ARBA" id="ARBA00004925"/>
    </source>
</evidence>
<proteinExistence type="inferred from homology"/>
<accession>A0AAQ3KUL4</accession>
<dbReference type="HAMAP" id="MF_01105">
    <property type="entry name" value="N_acetyl_glu_synth"/>
    <property type="match status" value="1"/>
</dbReference>
<keyword evidence="12" id="KW-1185">Reference proteome</keyword>
<comment type="similarity">
    <text evidence="2">Belongs to the acetyltransferase family. ArgA subfamily.</text>
</comment>
<feature type="chain" id="PRO_5042831501" description="amino-acid N-acetyltransferase" evidence="9">
    <location>
        <begin position="20"/>
        <end position="601"/>
    </location>
</feature>
<dbReference type="Pfam" id="PF00696">
    <property type="entry name" value="AA_kinase"/>
    <property type="match status" value="1"/>
</dbReference>
<dbReference type="CDD" id="cd04237">
    <property type="entry name" value="AAK_NAGS-ABP"/>
    <property type="match status" value="1"/>
</dbReference>
<sequence>MSTSCWKLRISSLLAGALPCSDTTPRLRSVNVRPGRRCSVGPRALSISCGSSDPYFDNGFPESHSRRENEQFVGWFRQAWPYIRGHRDSIFVVVISGEIAESPYLDSILQDISLLHGLGIKFVLVPGTHVLIDKLLDEKGSKGKYVGPYRITDSDSLGAAMEAAGRCRLVIEAKLSPGPPILNLRRHGDHSRFHDLGVGVASGNFLAAKRRGVVKGVDFGSTGEVKRIDVSSIRERLDKDCIVIVSNLGYSSAGEVLNCNTYEVATACALAIEADKLICIVDGPILDEHGRLIRFMTLRDADLLIRKRAKQSETAASYVKFVGEDIISSSYPHSNTSGMNSWKENDFIESYRATFQNGVGFDNGNGLWSGNQGFAIGGQERLSRLNGYLSELAAAAFVCKGGVQRVHLIDGTLGGALLLELFTRDGVGTMVASDVYEGTRMATEADLLGIKQLLQPMVESGALVRRTDEELLCSLNSFIVVERDNSIIACAALFPFSEDKCGEVAAMAVSPECRGNGQGDKLLDYIENKASSLGLERLFLLTTRAADWFVRRGFSECSIESIPEERRKRINLSRGSKYYIKKLYPDLGGISSGNKSAYRTK</sequence>
<dbReference type="SUPFAM" id="SSF53633">
    <property type="entry name" value="Carbamate kinase-like"/>
    <property type="match status" value="2"/>
</dbReference>
<comment type="catalytic activity">
    <reaction evidence="8">
        <text>L-glutamate + acetyl-CoA = N-acetyl-L-glutamate + CoA + H(+)</text>
        <dbReference type="Rhea" id="RHEA:24292"/>
        <dbReference type="ChEBI" id="CHEBI:15378"/>
        <dbReference type="ChEBI" id="CHEBI:29985"/>
        <dbReference type="ChEBI" id="CHEBI:44337"/>
        <dbReference type="ChEBI" id="CHEBI:57287"/>
        <dbReference type="ChEBI" id="CHEBI:57288"/>
        <dbReference type="EC" id="2.3.1.1"/>
    </reaction>
</comment>
<dbReference type="PANTHER" id="PTHR30602:SF12">
    <property type="entry name" value="AMINO-ACID ACETYLTRANSFERASE NAGS1, CHLOROPLASTIC-RELATED"/>
    <property type="match status" value="1"/>
</dbReference>
<dbReference type="NCBIfam" id="TIGR01890">
    <property type="entry name" value="N-Ac-Glu-synth"/>
    <property type="match status" value="1"/>
</dbReference>
<dbReference type="InterPro" id="IPR033719">
    <property type="entry name" value="NAGS_kin"/>
</dbReference>
<keyword evidence="9" id="KW-0732">Signal</keyword>
<reference evidence="11 12" key="1">
    <citation type="submission" date="2023-10" db="EMBL/GenBank/DDBJ databases">
        <title>Chromosome-scale genome assembly provides insights into flower coloration mechanisms of Canna indica.</title>
        <authorList>
            <person name="Li C."/>
        </authorList>
    </citation>
    <scope>NUCLEOTIDE SEQUENCE [LARGE SCALE GENOMIC DNA]</scope>
    <source>
        <tissue evidence="11">Flower</tissue>
    </source>
</reference>
<dbReference type="InterPro" id="IPR036393">
    <property type="entry name" value="AceGlu_kinase-like_sf"/>
</dbReference>
<dbReference type="EC" id="2.3.1.1" evidence="3"/>
<dbReference type="AlphaFoldDB" id="A0AAQ3KUL4"/>
<evidence type="ECO:0000256" key="6">
    <source>
        <dbReference type="ARBA" id="ARBA00022679"/>
    </source>
</evidence>
<organism evidence="11 12">
    <name type="scientific">Canna indica</name>
    <name type="common">Indian-shot</name>
    <dbReference type="NCBI Taxonomy" id="4628"/>
    <lineage>
        <taxon>Eukaryota</taxon>
        <taxon>Viridiplantae</taxon>
        <taxon>Streptophyta</taxon>
        <taxon>Embryophyta</taxon>
        <taxon>Tracheophyta</taxon>
        <taxon>Spermatophyta</taxon>
        <taxon>Magnoliopsida</taxon>
        <taxon>Liliopsida</taxon>
        <taxon>Zingiberales</taxon>
        <taxon>Cannaceae</taxon>
        <taxon>Canna</taxon>
    </lineage>
</organism>
<comment type="pathway">
    <text evidence="1">Amino-acid biosynthesis; L-arginine biosynthesis; N(2)-acetyl-L-ornithine from L-glutamate: step 1/4.</text>
</comment>
<dbReference type="InterPro" id="IPR000182">
    <property type="entry name" value="GNAT_dom"/>
</dbReference>
<dbReference type="CDD" id="cd04301">
    <property type="entry name" value="NAT_SF"/>
    <property type="match status" value="1"/>
</dbReference>
<dbReference type="Proteomes" id="UP001327560">
    <property type="component" value="Chromosome 7"/>
</dbReference>
<evidence type="ECO:0000256" key="7">
    <source>
        <dbReference type="ARBA" id="ARBA00023315"/>
    </source>
</evidence>
<keyword evidence="6" id="KW-0808">Transferase</keyword>
<keyword evidence="5" id="KW-0028">Amino-acid biosynthesis</keyword>
<protein>
    <recommendedName>
        <fullName evidence="3">amino-acid N-acetyltransferase</fullName>
        <ecNumber evidence="3">2.3.1.1</ecNumber>
    </recommendedName>
</protein>
<dbReference type="PROSITE" id="PS51186">
    <property type="entry name" value="GNAT"/>
    <property type="match status" value="1"/>
</dbReference>
<dbReference type="GO" id="GO:0005737">
    <property type="term" value="C:cytoplasm"/>
    <property type="evidence" value="ECO:0007669"/>
    <property type="project" value="InterPro"/>
</dbReference>
<feature type="domain" description="N-acetyltransferase" evidence="10">
    <location>
        <begin position="437"/>
        <end position="585"/>
    </location>
</feature>
<keyword evidence="7" id="KW-0012">Acyltransferase</keyword>
<dbReference type="Gene3D" id="3.40.630.30">
    <property type="match status" value="1"/>
</dbReference>
<dbReference type="GO" id="GO:0004042">
    <property type="term" value="F:L-glutamate N-acetyltransferase activity"/>
    <property type="evidence" value="ECO:0007669"/>
    <property type="project" value="InterPro"/>
</dbReference>
<dbReference type="InterPro" id="IPR016181">
    <property type="entry name" value="Acyl_CoA_acyltransferase"/>
</dbReference>